<dbReference type="AlphaFoldDB" id="A0A4R3JJ76"/>
<dbReference type="PANTHER" id="PTHR30222">
    <property type="entry name" value="SPERMIDINE/PUTRESCINE-BINDING PERIPLASMIC PROTEIN"/>
    <property type="match status" value="1"/>
</dbReference>
<dbReference type="CDD" id="cd13659">
    <property type="entry name" value="PBP2_PotF"/>
    <property type="match status" value="1"/>
</dbReference>
<evidence type="ECO:0000256" key="3">
    <source>
        <dbReference type="ARBA" id="ARBA00022729"/>
    </source>
</evidence>
<reference evidence="7 8" key="1">
    <citation type="submission" date="2019-03" db="EMBL/GenBank/DDBJ databases">
        <title>Genomic Encyclopedia of Type Strains, Phase IV (KMG-IV): sequencing the most valuable type-strain genomes for metagenomic binning, comparative biology and taxonomic classification.</title>
        <authorList>
            <person name="Goeker M."/>
        </authorList>
    </citation>
    <scope>NUCLEOTIDE SEQUENCE [LARGE SCALE GENOMIC DNA]</scope>
    <source>
        <strain evidence="7 8">DSM 104836</strain>
    </source>
</reference>
<dbReference type="GO" id="GO:0019808">
    <property type="term" value="F:polyamine binding"/>
    <property type="evidence" value="ECO:0007669"/>
    <property type="project" value="InterPro"/>
</dbReference>
<keyword evidence="4 5" id="KW-0574">Periplasm</keyword>
<evidence type="ECO:0000256" key="6">
    <source>
        <dbReference type="SAM" id="SignalP"/>
    </source>
</evidence>
<evidence type="ECO:0000313" key="7">
    <source>
        <dbReference type="EMBL" id="TCS65356.1"/>
    </source>
</evidence>
<dbReference type="GO" id="GO:0015846">
    <property type="term" value="P:polyamine transport"/>
    <property type="evidence" value="ECO:0007669"/>
    <property type="project" value="InterPro"/>
</dbReference>
<organism evidence="7 8">
    <name type="scientific">Primorskyibacter sedentarius</name>
    <dbReference type="NCBI Taxonomy" id="745311"/>
    <lineage>
        <taxon>Bacteria</taxon>
        <taxon>Pseudomonadati</taxon>
        <taxon>Pseudomonadota</taxon>
        <taxon>Alphaproteobacteria</taxon>
        <taxon>Rhodobacterales</taxon>
        <taxon>Roseobacteraceae</taxon>
        <taxon>Primorskyibacter</taxon>
    </lineage>
</organism>
<sequence>MKTALLSFTASLAITAASVQAQEVRVYNWSDYIDEDLLTKFEEETGIDLIYDVFDSNEVLETKMLAGGSGYDVVVPTGTFLQRQIAAGAFQKLDKSMLPNMENMWSVITDRTDKYDPGSEYSINYMWGTTGIGVNVTKVKEVLGEDAPIESWDLVFKPENMEKLAACGVHFLDAPAEMIPAALNYIGEDPDSHDPEVIAKAEDVFMAVRPHIQKFHSSEYINALANGDICVAVGWSGDVLQSRDRAAEADNGVEVAYNAPKEGAQMWFDQMAIPVDAPNVEEAHTFLNFIMDAQNMAAASNYVYYANGNKASQEFLVEDVSGDPAIYPSEDALNNLFTTTPYDPKVQRTVTRMWTKIKSGT</sequence>
<keyword evidence="3 6" id="KW-0732">Signal</keyword>
<comment type="caution">
    <text evidence="7">The sequence shown here is derived from an EMBL/GenBank/DDBJ whole genome shotgun (WGS) entry which is preliminary data.</text>
</comment>
<dbReference type="GO" id="GO:0042597">
    <property type="term" value="C:periplasmic space"/>
    <property type="evidence" value="ECO:0007669"/>
    <property type="project" value="UniProtKB-SubCell"/>
</dbReference>
<evidence type="ECO:0000313" key="8">
    <source>
        <dbReference type="Proteomes" id="UP000295696"/>
    </source>
</evidence>
<keyword evidence="8" id="KW-1185">Reference proteome</keyword>
<evidence type="ECO:0000256" key="2">
    <source>
        <dbReference type="ARBA" id="ARBA00022448"/>
    </source>
</evidence>
<dbReference type="Proteomes" id="UP000295696">
    <property type="component" value="Unassembled WGS sequence"/>
</dbReference>
<protein>
    <recommendedName>
        <fullName evidence="5">Putrescine-binding periplasmic protein</fullName>
    </recommendedName>
</protein>
<dbReference type="PIRSF" id="PIRSF019574">
    <property type="entry name" value="Periplasmic_polyamine_BP"/>
    <property type="match status" value="1"/>
</dbReference>
<dbReference type="EMBL" id="SLZU01000004">
    <property type="protein sequence ID" value="TCS65356.1"/>
    <property type="molecule type" value="Genomic_DNA"/>
</dbReference>
<gene>
    <name evidence="7" type="ORF">EDD52_104142</name>
</gene>
<feature type="signal peptide" evidence="6">
    <location>
        <begin position="1"/>
        <end position="21"/>
    </location>
</feature>
<evidence type="ECO:0000256" key="4">
    <source>
        <dbReference type="ARBA" id="ARBA00022764"/>
    </source>
</evidence>
<comment type="function">
    <text evidence="5">Required for the activity of the bacterial periplasmic transport system of putrescine.</text>
</comment>
<dbReference type="Pfam" id="PF13416">
    <property type="entry name" value="SBP_bac_8"/>
    <property type="match status" value="1"/>
</dbReference>
<dbReference type="PANTHER" id="PTHR30222:SF12">
    <property type="entry name" value="NORSPERMIDINE SENSOR"/>
    <property type="match status" value="1"/>
</dbReference>
<keyword evidence="2 5" id="KW-0813">Transport</keyword>
<name>A0A4R3JJ76_9RHOB</name>
<evidence type="ECO:0000256" key="1">
    <source>
        <dbReference type="ARBA" id="ARBA00004418"/>
    </source>
</evidence>
<accession>A0A4R3JJ76</accession>
<dbReference type="PRINTS" id="PR00909">
    <property type="entry name" value="SPERMDNBNDNG"/>
</dbReference>
<dbReference type="RefSeq" id="WP_207905994.1">
    <property type="nucleotide sequence ID" value="NZ_SLZU01000004.1"/>
</dbReference>
<dbReference type="SUPFAM" id="SSF53850">
    <property type="entry name" value="Periplasmic binding protein-like II"/>
    <property type="match status" value="1"/>
</dbReference>
<proteinExistence type="inferred from homology"/>
<dbReference type="InterPro" id="IPR006059">
    <property type="entry name" value="SBP"/>
</dbReference>
<dbReference type="Gene3D" id="3.40.190.10">
    <property type="entry name" value="Periplasmic binding protein-like II"/>
    <property type="match status" value="2"/>
</dbReference>
<dbReference type="InterPro" id="IPR001188">
    <property type="entry name" value="Sperm_putr-bd"/>
</dbReference>
<comment type="similarity">
    <text evidence="5">Belongs to the bacterial solute-binding protein PotD/PotF family.</text>
</comment>
<evidence type="ECO:0000256" key="5">
    <source>
        <dbReference type="PIRNR" id="PIRNR019574"/>
    </source>
</evidence>
<comment type="subcellular location">
    <subcellularLocation>
        <location evidence="1 5">Periplasm</location>
    </subcellularLocation>
</comment>
<feature type="chain" id="PRO_5020225440" description="Putrescine-binding periplasmic protein" evidence="6">
    <location>
        <begin position="22"/>
        <end position="361"/>
    </location>
</feature>